<accession>Q7U4N2</accession>
<organism evidence="1 2">
    <name type="scientific">Parasynechococcus marenigrum (strain WH8102)</name>
    <dbReference type="NCBI Taxonomy" id="84588"/>
    <lineage>
        <taxon>Bacteria</taxon>
        <taxon>Bacillati</taxon>
        <taxon>Cyanobacteriota</taxon>
        <taxon>Cyanophyceae</taxon>
        <taxon>Synechococcales</taxon>
        <taxon>Prochlorococcaceae</taxon>
        <taxon>Parasynechococcus</taxon>
        <taxon>Parasynechococcus marenigrum</taxon>
    </lineage>
</organism>
<protein>
    <submittedName>
        <fullName evidence="1">Conserved hypothetical</fullName>
    </submittedName>
</protein>
<evidence type="ECO:0000313" key="2">
    <source>
        <dbReference type="Proteomes" id="UP000001422"/>
    </source>
</evidence>
<evidence type="ECO:0000313" key="1">
    <source>
        <dbReference type="EMBL" id="CAE08550.1"/>
    </source>
</evidence>
<dbReference type="HOGENOM" id="CLU_189174_0_0_3"/>
<dbReference type="eggNOG" id="ENOG5030TAW">
    <property type="taxonomic scope" value="Bacteria"/>
</dbReference>
<reference evidence="1 2" key="1">
    <citation type="journal article" date="2003" name="Nature">
        <title>The genome of a motile marine Synechococcus.</title>
        <authorList>
            <person name="Palenik B."/>
            <person name="Brahamsha B."/>
            <person name="Larimer F."/>
            <person name="Land M."/>
            <person name="Hauser L."/>
            <person name="Chain P."/>
            <person name="Lamerdin J."/>
            <person name="Regala W."/>
            <person name="Allen E.A."/>
            <person name="McCarren J."/>
            <person name="Paulsen I."/>
            <person name="Dufresne A."/>
            <person name="Partensky F."/>
            <person name="Webb E."/>
            <person name="Waterbury J."/>
        </authorList>
    </citation>
    <scope>NUCLEOTIDE SEQUENCE [LARGE SCALE GENOMIC DNA]</scope>
    <source>
        <strain evidence="1 2">WH8102</strain>
    </source>
</reference>
<dbReference type="RefSeq" id="WP_011128893.1">
    <property type="nucleotide sequence ID" value="NC_005070.1"/>
</dbReference>
<dbReference type="AlphaFoldDB" id="Q7U4N2"/>
<gene>
    <name evidence="1" type="ordered locus">SYNW2035</name>
</gene>
<dbReference type="KEGG" id="syw:SYNW2035"/>
<dbReference type="EMBL" id="BX569694">
    <property type="protein sequence ID" value="CAE08550.1"/>
    <property type="molecule type" value="Genomic_DNA"/>
</dbReference>
<keyword evidence="2" id="KW-1185">Reference proteome</keyword>
<sequence length="85" mass="9160">MAAIQDSEYVKLCAQLASRLSISLASARRQVDQAAAREGKRDLEGRRAMAQSMLTALDNSDEGSVERLTALLSSSEGDGNFILED</sequence>
<name>Q7U4N2_PARMW</name>
<dbReference type="STRING" id="84588.SYNW2035"/>
<dbReference type="Proteomes" id="UP000001422">
    <property type="component" value="Chromosome"/>
</dbReference>
<proteinExistence type="predicted"/>